<keyword evidence="2" id="KW-1185">Reference proteome</keyword>
<dbReference type="EMBL" id="FNQO01000001">
    <property type="protein sequence ID" value="SDZ85763.1"/>
    <property type="molecule type" value="Genomic_DNA"/>
</dbReference>
<dbReference type="SUPFAM" id="SSF52540">
    <property type="entry name" value="P-loop containing nucleoside triphosphate hydrolases"/>
    <property type="match status" value="1"/>
</dbReference>
<reference evidence="2" key="1">
    <citation type="submission" date="2016-10" db="EMBL/GenBank/DDBJ databases">
        <authorList>
            <person name="Varghese N."/>
            <person name="Submissions S."/>
        </authorList>
    </citation>
    <scope>NUCLEOTIDE SEQUENCE [LARGE SCALE GENOMIC DNA]</scope>
    <source>
        <strain evidence="2">CGMCC 1.10657</strain>
    </source>
</reference>
<proteinExistence type="predicted"/>
<dbReference type="Proteomes" id="UP000198658">
    <property type="component" value="Unassembled WGS sequence"/>
</dbReference>
<evidence type="ECO:0000313" key="1">
    <source>
        <dbReference type="EMBL" id="SDZ85763.1"/>
    </source>
</evidence>
<organism evidence="1 2">
    <name type="scientific">Microbulbifer marinus</name>
    <dbReference type="NCBI Taxonomy" id="658218"/>
    <lineage>
        <taxon>Bacteria</taxon>
        <taxon>Pseudomonadati</taxon>
        <taxon>Pseudomonadota</taxon>
        <taxon>Gammaproteobacteria</taxon>
        <taxon>Cellvibrionales</taxon>
        <taxon>Microbulbiferaceae</taxon>
        <taxon>Microbulbifer</taxon>
    </lineage>
</organism>
<sequence length="536" mass="60649">MKRGEQMDDRIFPILGTTIAPLIGRKALVGSVENALKKRTPDHIQVVGARFSGKTVLLNEIARYFQEEDTTYTATFFWDLGHCTPQTDEQFIIRFTEKLTSALKKNHPDLSEYLHELEDVSYQEIAEVLEVLKEENGKVLAILDGFDRPLLNGQLTRNLWDQLRELAIKPSLRFVTASRRSLRELIRQPDAQTSDFWNIFAPNPVRVGCFDEDDLDDALTRLSHVSFTRGALTEIWNSTNGFPLMVLETLNCIADSEELGNVTDVAVRDACQSAYSSLYDPIDTLWGECSSAAQEVFRRIESDNAVATTDVSDELGEALISRGFVARGRGKLFRANRLLCKYLSSQNNEDSAMFRLFGKEGEYNRHFRTVLELRISQLESVDGELKRYLMRGVEDMPLYPSVFLANIRGIANHAFELIWDAELSERKIPSDWISTWRYNGERDVDDFTTSFPKGGRRLRLLNLMTGSDRSSPVTKWVGKDTYELMCAVHRFGDFGQHQEDSPVGVGTAYAALHLCVELAAKLGSELSGDASRRETL</sequence>
<dbReference type="InterPro" id="IPR027417">
    <property type="entry name" value="P-loop_NTPase"/>
</dbReference>
<protein>
    <submittedName>
        <fullName evidence="1">Uncharacterized protein</fullName>
    </submittedName>
</protein>
<dbReference type="Gene3D" id="3.40.50.300">
    <property type="entry name" value="P-loop containing nucleotide triphosphate hydrolases"/>
    <property type="match status" value="1"/>
</dbReference>
<evidence type="ECO:0000313" key="2">
    <source>
        <dbReference type="Proteomes" id="UP000198658"/>
    </source>
</evidence>
<dbReference type="STRING" id="658218.SAMN05216562_0807"/>
<name>A0A1H3WF89_9GAMM</name>
<gene>
    <name evidence="1" type="ORF">SAMN05216562_0807</name>
</gene>
<dbReference type="AlphaFoldDB" id="A0A1H3WF89"/>
<accession>A0A1H3WF89</accession>